<accession>A0A409VCS9</accession>
<name>A0A409VCS9_9AGAR</name>
<protein>
    <recommendedName>
        <fullName evidence="1">G domain-containing protein</fullName>
    </recommendedName>
</protein>
<proteinExistence type="predicted"/>
<dbReference type="InterPro" id="IPR027417">
    <property type="entry name" value="P-loop_NTPase"/>
</dbReference>
<evidence type="ECO:0000259" key="1">
    <source>
        <dbReference type="Pfam" id="PF01926"/>
    </source>
</evidence>
<comment type="caution">
    <text evidence="2">The sequence shown here is derived from an EMBL/GenBank/DDBJ whole genome shotgun (WGS) entry which is preliminary data.</text>
</comment>
<dbReference type="OrthoDB" id="3096379at2759"/>
<dbReference type="Pfam" id="PF01926">
    <property type="entry name" value="MMR_HSR1"/>
    <property type="match status" value="1"/>
</dbReference>
<dbReference type="InParanoid" id="A0A409VCS9"/>
<dbReference type="STRING" id="181874.A0A409VCS9"/>
<dbReference type="InterPro" id="IPR006073">
    <property type="entry name" value="GTP-bd"/>
</dbReference>
<evidence type="ECO:0000313" key="3">
    <source>
        <dbReference type="Proteomes" id="UP000284842"/>
    </source>
</evidence>
<dbReference type="GO" id="GO:0005525">
    <property type="term" value="F:GTP binding"/>
    <property type="evidence" value="ECO:0007669"/>
    <property type="project" value="InterPro"/>
</dbReference>
<dbReference type="CDD" id="cd00882">
    <property type="entry name" value="Ras_like_GTPase"/>
    <property type="match status" value="1"/>
</dbReference>
<evidence type="ECO:0000313" key="2">
    <source>
        <dbReference type="EMBL" id="PPQ64069.1"/>
    </source>
</evidence>
<dbReference type="SUPFAM" id="SSF52540">
    <property type="entry name" value="P-loop containing nucleoside triphosphate hydrolases"/>
    <property type="match status" value="1"/>
</dbReference>
<dbReference type="AlphaFoldDB" id="A0A409VCS9"/>
<keyword evidence="3" id="KW-1185">Reference proteome</keyword>
<reference evidence="2 3" key="1">
    <citation type="journal article" date="2018" name="Evol. Lett.">
        <title>Horizontal gene cluster transfer increased hallucinogenic mushroom diversity.</title>
        <authorList>
            <person name="Reynolds H.T."/>
            <person name="Vijayakumar V."/>
            <person name="Gluck-Thaler E."/>
            <person name="Korotkin H.B."/>
            <person name="Matheny P.B."/>
            <person name="Slot J.C."/>
        </authorList>
    </citation>
    <scope>NUCLEOTIDE SEQUENCE [LARGE SCALE GENOMIC DNA]</scope>
    <source>
        <strain evidence="2 3">2629</strain>
    </source>
</reference>
<gene>
    <name evidence="2" type="ORF">CVT24_008882</name>
</gene>
<feature type="domain" description="G" evidence="1">
    <location>
        <begin position="3"/>
        <end position="103"/>
    </location>
</feature>
<dbReference type="EMBL" id="NHTK01006098">
    <property type="protein sequence ID" value="PPQ64069.1"/>
    <property type="molecule type" value="Genomic_DNA"/>
</dbReference>
<organism evidence="2 3">
    <name type="scientific">Panaeolus cyanescens</name>
    <dbReference type="NCBI Taxonomy" id="181874"/>
    <lineage>
        <taxon>Eukaryota</taxon>
        <taxon>Fungi</taxon>
        <taxon>Dikarya</taxon>
        <taxon>Basidiomycota</taxon>
        <taxon>Agaricomycotina</taxon>
        <taxon>Agaricomycetes</taxon>
        <taxon>Agaricomycetidae</taxon>
        <taxon>Agaricales</taxon>
        <taxon>Agaricineae</taxon>
        <taxon>Galeropsidaceae</taxon>
        <taxon>Panaeolus</taxon>
    </lineage>
</organism>
<dbReference type="Proteomes" id="UP000284842">
    <property type="component" value="Unassembled WGS sequence"/>
</dbReference>
<sequence length="331" mass="37823">MIILIMGPTGSGKSRFIEMLAGDESLNISKDQLQSYTHGINTYVLEGFEALPGAADDTTYEGNKLYILDTPGFSDSEISELEVIEMVNNWMKAHKCTLIHLILFLSPITDIRLSGSKRKTIEMLKLLTGIDSSQPGLLMVATTMWDRLWTERAQLAAEERFVQLRDEVWAGLPSAKTSMAKFMNTHESAVEIVNSIFLWVYGHASSIFFIYDIEEMESVKTARFRGPLYQDLLDRVSNGQQQKQALEYDLAQPETQRNKELKTELGQRLRHTRRLLAKFETQLIEFGDPPAGFEDSASLRDYILKNRPALRIRDWVHRGKQSLNIMSKRKK</sequence>
<dbReference type="Gene3D" id="3.40.50.300">
    <property type="entry name" value="P-loop containing nucleotide triphosphate hydrolases"/>
    <property type="match status" value="1"/>
</dbReference>